<protein>
    <submittedName>
        <fullName evidence="3">DUF4242 domain-containing protein</fullName>
    </submittedName>
</protein>
<organism evidence="3">
    <name type="scientific">Gongylonema pulchrum</name>
    <dbReference type="NCBI Taxonomy" id="637853"/>
    <lineage>
        <taxon>Eukaryota</taxon>
        <taxon>Metazoa</taxon>
        <taxon>Ecdysozoa</taxon>
        <taxon>Nematoda</taxon>
        <taxon>Chromadorea</taxon>
        <taxon>Rhabditida</taxon>
        <taxon>Spirurina</taxon>
        <taxon>Spiruromorpha</taxon>
        <taxon>Spiruroidea</taxon>
        <taxon>Gongylonematidae</taxon>
        <taxon>Gongylonema</taxon>
    </lineage>
</organism>
<dbReference type="EMBL" id="UYRT01000001">
    <property type="protein sequence ID" value="VDK27037.1"/>
    <property type="molecule type" value="Genomic_DNA"/>
</dbReference>
<gene>
    <name evidence="1" type="ORF">GPUH_LOCUS2</name>
</gene>
<evidence type="ECO:0000313" key="1">
    <source>
        <dbReference type="EMBL" id="VDK27037.1"/>
    </source>
</evidence>
<evidence type="ECO:0000313" key="3">
    <source>
        <dbReference type="WBParaSite" id="GPUH_0000000101-mRNA-1"/>
    </source>
</evidence>
<sequence length="77" mass="8561">MISISDDRRDLCVVRIAHPDLKASFSNESTLQAISDCGCAQHVSSSPAFTDAVAYLIKHRLHNKDVIILEKNFTKFA</sequence>
<dbReference type="AlphaFoldDB" id="A0A183CU61"/>
<reference evidence="3" key="1">
    <citation type="submission" date="2016-06" db="UniProtKB">
        <authorList>
            <consortium name="WormBaseParasite"/>
        </authorList>
    </citation>
    <scope>IDENTIFICATION</scope>
</reference>
<name>A0A183CU61_9BILA</name>
<keyword evidence="2" id="KW-1185">Reference proteome</keyword>
<proteinExistence type="predicted"/>
<reference evidence="1 2" key="2">
    <citation type="submission" date="2018-11" db="EMBL/GenBank/DDBJ databases">
        <authorList>
            <consortium name="Pathogen Informatics"/>
        </authorList>
    </citation>
    <scope>NUCLEOTIDE SEQUENCE [LARGE SCALE GENOMIC DNA]</scope>
</reference>
<dbReference type="WBParaSite" id="GPUH_0000000101-mRNA-1">
    <property type="protein sequence ID" value="GPUH_0000000101-mRNA-1"/>
    <property type="gene ID" value="GPUH_0000000101"/>
</dbReference>
<accession>A0A183CU61</accession>
<dbReference type="Proteomes" id="UP000271098">
    <property type="component" value="Unassembled WGS sequence"/>
</dbReference>
<evidence type="ECO:0000313" key="2">
    <source>
        <dbReference type="Proteomes" id="UP000271098"/>
    </source>
</evidence>